<evidence type="ECO:0000313" key="1">
    <source>
        <dbReference type="EMBL" id="CEG39791.1"/>
    </source>
</evidence>
<dbReference type="EMBL" id="CCYD01000442">
    <property type="protein sequence ID" value="CEG39791.1"/>
    <property type="molecule type" value="Genomic_DNA"/>
</dbReference>
<name>A0A0P1AH28_PLAHL</name>
<keyword evidence="2" id="KW-1185">Reference proteome</keyword>
<sequence length="68" mass="8001">MLISTIQTSMVERTTLIALCRIYTREATMLLKGVNLNLRTQSHFEAKRYEYLTINEPRGKRMALRLEL</sequence>
<dbReference type="RefSeq" id="XP_024576160.1">
    <property type="nucleotide sequence ID" value="XM_024725377.1"/>
</dbReference>
<dbReference type="AlphaFoldDB" id="A0A0P1AH28"/>
<dbReference type="Proteomes" id="UP000054928">
    <property type="component" value="Unassembled WGS sequence"/>
</dbReference>
<organism evidence="1 2">
    <name type="scientific">Plasmopara halstedii</name>
    <name type="common">Downy mildew of sunflower</name>
    <dbReference type="NCBI Taxonomy" id="4781"/>
    <lineage>
        <taxon>Eukaryota</taxon>
        <taxon>Sar</taxon>
        <taxon>Stramenopiles</taxon>
        <taxon>Oomycota</taxon>
        <taxon>Peronosporomycetes</taxon>
        <taxon>Peronosporales</taxon>
        <taxon>Peronosporaceae</taxon>
        <taxon>Plasmopara</taxon>
    </lineage>
</organism>
<reference evidence="2" key="1">
    <citation type="submission" date="2014-09" db="EMBL/GenBank/DDBJ databases">
        <authorList>
            <person name="Sharma Rahul"/>
            <person name="Thines Marco"/>
        </authorList>
    </citation>
    <scope>NUCLEOTIDE SEQUENCE [LARGE SCALE GENOMIC DNA]</scope>
</reference>
<evidence type="ECO:0000313" key="2">
    <source>
        <dbReference type="Proteomes" id="UP000054928"/>
    </source>
</evidence>
<dbReference type="GeneID" id="36405082"/>
<protein>
    <submittedName>
        <fullName evidence="1">Uncharacterized protein</fullName>
    </submittedName>
</protein>
<proteinExistence type="predicted"/>
<accession>A0A0P1AH28</accession>